<dbReference type="PROSITE" id="PS50930">
    <property type="entry name" value="HTH_LYTTR"/>
    <property type="match status" value="1"/>
</dbReference>
<gene>
    <name evidence="6" type="ORF">GCM10007971_09710</name>
</gene>
<comment type="caution">
    <text evidence="6">The sequence shown here is derived from an EMBL/GenBank/DDBJ whole genome shotgun (WGS) entry which is preliminary data.</text>
</comment>
<dbReference type="RefSeq" id="WP_188856255.1">
    <property type="nucleotide sequence ID" value="NZ_BMOS01000005.1"/>
</dbReference>
<dbReference type="PANTHER" id="PTHR37299:SF2">
    <property type="entry name" value="HTH LYTTR-TYPE DOMAIN-CONTAINING PROTEIN"/>
    <property type="match status" value="1"/>
</dbReference>
<dbReference type="GO" id="GO:0003677">
    <property type="term" value="F:DNA binding"/>
    <property type="evidence" value="ECO:0007669"/>
    <property type="project" value="UniProtKB-KW"/>
</dbReference>
<proteinExistence type="predicted"/>
<feature type="domain" description="HTH LytTR-type" evidence="5">
    <location>
        <begin position="47"/>
        <end position="146"/>
    </location>
</feature>
<name>A0A917XTQ2_9BACI</name>
<dbReference type="Proteomes" id="UP000624041">
    <property type="component" value="Unassembled WGS sequence"/>
</dbReference>
<dbReference type="Pfam" id="PF04397">
    <property type="entry name" value="LytTR"/>
    <property type="match status" value="1"/>
</dbReference>
<dbReference type="SMART" id="SM00850">
    <property type="entry name" value="LytTR"/>
    <property type="match status" value="1"/>
</dbReference>
<keyword evidence="2" id="KW-0805">Transcription regulation</keyword>
<evidence type="ECO:0000259" key="5">
    <source>
        <dbReference type="PROSITE" id="PS50930"/>
    </source>
</evidence>
<protein>
    <submittedName>
        <fullName evidence="6">DNA-binding protein</fullName>
    </submittedName>
</protein>
<evidence type="ECO:0000313" key="7">
    <source>
        <dbReference type="Proteomes" id="UP000624041"/>
    </source>
</evidence>
<reference evidence="6" key="2">
    <citation type="submission" date="2020-09" db="EMBL/GenBank/DDBJ databases">
        <authorList>
            <person name="Sun Q."/>
            <person name="Ohkuma M."/>
        </authorList>
    </citation>
    <scope>NUCLEOTIDE SEQUENCE</scope>
    <source>
        <strain evidence="6">JCM 17251</strain>
    </source>
</reference>
<evidence type="ECO:0000256" key="4">
    <source>
        <dbReference type="ARBA" id="ARBA00023163"/>
    </source>
</evidence>
<keyword evidence="1" id="KW-0963">Cytoplasm</keyword>
<keyword evidence="3 6" id="KW-0238">DNA-binding</keyword>
<sequence length="156" mass="18378">MKINIEIDDQYDETSITIQTNEWTEELEEIVKILRRKNRKRIFGIEDEQTILLDPKKIDFVYAERRKVFACMGKRQVEIRMKLYEVEELLAPHQFMRFSKSVIGNLNRIERFELAFNGNLCVFFQSGNKEYITRKYVTAVKNKLEMGGDNGGNGSN</sequence>
<evidence type="ECO:0000256" key="2">
    <source>
        <dbReference type="ARBA" id="ARBA00023015"/>
    </source>
</evidence>
<evidence type="ECO:0000256" key="1">
    <source>
        <dbReference type="ARBA" id="ARBA00022490"/>
    </source>
</evidence>
<dbReference type="PANTHER" id="PTHR37299">
    <property type="entry name" value="TRANSCRIPTIONAL REGULATOR-RELATED"/>
    <property type="match status" value="1"/>
</dbReference>
<reference evidence="6" key="1">
    <citation type="journal article" date="2014" name="Int. J. Syst. Evol. Microbiol.">
        <title>Complete genome sequence of Corynebacterium casei LMG S-19264T (=DSM 44701T), isolated from a smear-ripened cheese.</title>
        <authorList>
            <consortium name="US DOE Joint Genome Institute (JGI-PGF)"/>
            <person name="Walter F."/>
            <person name="Albersmeier A."/>
            <person name="Kalinowski J."/>
            <person name="Ruckert C."/>
        </authorList>
    </citation>
    <scope>NUCLEOTIDE SEQUENCE</scope>
    <source>
        <strain evidence="6">JCM 17251</strain>
    </source>
</reference>
<dbReference type="EMBL" id="BMOS01000005">
    <property type="protein sequence ID" value="GGN53339.1"/>
    <property type="molecule type" value="Genomic_DNA"/>
</dbReference>
<accession>A0A917XTQ2</accession>
<keyword evidence="7" id="KW-1185">Reference proteome</keyword>
<keyword evidence="4" id="KW-0804">Transcription</keyword>
<evidence type="ECO:0000256" key="3">
    <source>
        <dbReference type="ARBA" id="ARBA00023125"/>
    </source>
</evidence>
<dbReference type="GO" id="GO:0000156">
    <property type="term" value="F:phosphorelay response regulator activity"/>
    <property type="evidence" value="ECO:0007669"/>
    <property type="project" value="InterPro"/>
</dbReference>
<dbReference type="Gene3D" id="2.40.50.1020">
    <property type="entry name" value="LytTr DNA-binding domain"/>
    <property type="match status" value="1"/>
</dbReference>
<dbReference type="InterPro" id="IPR046947">
    <property type="entry name" value="LytR-like"/>
</dbReference>
<organism evidence="6 7">
    <name type="scientific">Oceanobacillus indicireducens</name>
    <dbReference type="NCBI Taxonomy" id="1004261"/>
    <lineage>
        <taxon>Bacteria</taxon>
        <taxon>Bacillati</taxon>
        <taxon>Bacillota</taxon>
        <taxon>Bacilli</taxon>
        <taxon>Bacillales</taxon>
        <taxon>Bacillaceae</taxon>
        <taxon>Oceanobacillus</taxon>
    </lineage>
</organism>
<dbReference type="AlphaFoldDB" id="A0A917XTQ2"/>
<dbReference type="InterPro" id="IPR007492">
    <property type="entry name" value="LytTR_DNA-bd_dom"/>
</dbReference>
<evidence type="ECO:0000313" key="6">
    <source>
        <dbReference type="EMBL" id="GGN53339.1"/>
    </source>
</evidence>